<keyword evidence="4" id="KW-1185">Reference proteome</keyword>
<protein>
    <recommendedName>
        <fullName evidence="2">BHLH domain-containing protein</fullName>
    </recommendedName>
</protein>
<dbReference type="InterPro" id="IPR011598">
    <property type="entry name" value="bHLH_dom"/>
</dbReference>
<evidence type="ECO:0000256" key="1">
    <source>
        <dbReference type="SAM" id="MobiDB-lite"/>
    </source>
</evidence>
<comment type="caution">
    <text evidence="3">The sequence shown here is derived from an EMBL/GenBank/DDBJ whole genome shotgun (WGS) entry which is preliminary data.</text>
</comment>
<reference evidence="3 4" key="1">
    <citation type="submission" date="2017-06" db="EMBL/GenBank/DDBJ databases">
        <title>A platform for efficient transgenesis in Macrostomum lignano, a flatworm model organism for stem cell research.</title>
        <authorList>
            <person name="Berezikov E."/>
        </authorList>
    </citation>
    <scope>NUCLEOTIDE SEQUENCE [LARGE SCALE GENOMIC DNA]</scope>
    <source>
        <strain evidence="3">DV1</strain>
        <tissue evidence="3">Whole organism</tissue>
    </source>
</reference>
<feature type="domain" description="BHLH" evidence="2">
    <location>
        <begin position="127"/>
        <end position="179"/>
    </location>
</feature>
<feature type="compositionally biased region" description="Low complexity" evidence="1">
    <location>
        <begin position="103"/>
        <end position="129"/>
    </location>
</feature>
<accession>A0A267E8E9</accession>
<sequence>RMSLTSDSGACSVSSSEACPRDNSDPEEEEDDEAEYDDEEFQLDVAAAGNEAEAAAAAAAFLGTSGRIDDGIEFVNDPEIFAAAAAAAAAANGCGRQRRRNGAGRARGNDANQQNSAGRQSSRGSGSNRTYSHHRERVRRERFIDLYGKLQTAVPNLQGIKRATHRKILTETAAYLANTIAQIKARRRVSKLRALLAQLESDASYVRRLSGTQRHRPVQPEQQQQQFGHASSSSVQRLQQLIPDESPTVLAIGDCFLIG</sequence>
<name>A0A267E8E9_9PLAT</name>
<organism evidence="3 4">
    <name type="scientific">Macrostomum lignano</name>
    <dbReference type="NCBI Taxonomy" id="282301"/>
    <lineage>
        <taxon>Eukaryota</taxon>
        <taxon>Metazoa</taxon>
        <taxon>Spiralia</taxon>
        <taxon>Lophotrochozoa</taxon>
        <taxon>Platyhelminthes</taxon>
        <taxon>Rhabditophora</taxon>
        <taxon>Macrostomorpha</taxon>
        <taxon>Macrostomida</taxon>
        <taxon>Macrostomidae</taxon>
        <taxon>Macrostomum</taxon>
    </lineage>
</organism>
<gene>
    <name evidence="3" type="ORF">BOX15_Mlig009280g2</name>
</gene>
<evidence type="ECO:0000259" key="2">
    <source>
        <dbReference type="PROSITE" id="PS50888"/>
    </source>
</evidence>
<feature type="compositionally biased region" description="Polar residues" evidence="1">
    <location>
        <begin position="1"/>
        <end position="17"/>
    </location>
</feature>
<dbReference type="EMBL" id="NIVC01002523">
    <property type="protein sequence ID" value="PAA57164.1"/>
    <property type="molecule type" value="Genomic_DNA"/>
</dbReference>
<feature type="region of interest" description="Disordered" evidence="1">
    <location>
        <begin position="1"/>
        <end position="39"/>
    </location>
</feature>
<dbReference type="Proteomes" id="UP000215902">
    <property type="component" value="Unassembled WGS sequence"/>
</dbReference>
<feature type="region of interest" description="Disordered" evidence="1">
    <location>
        <begin position="97"/>
        <end position="137"/>
    </location>
</feature>
<dbReference type="SUPFAM" id="SSF47459">
    <property type="entry name" value="HLH, helix-loop-helix DNA-binding domain"/>
    <property type="match status" value="1"/>
</dbReference>
<dbReference type="AlphaFoldDB" id="A0A267E8E9"/>
<feature type="compositionally biased region" description="Acidic residues" evidence="1">
    <location>
        <begin position="25"/>
        <end position="39"/>
    </location>
</feature>
<dbReference type="InterPro" id="IPR036638">
    <property type="entry name" value="HLH_DNA-bd_sf"/>
</dbReference>
<evidence type="ECO:0000313" key="3">
    <source>
        <dbReference type="EMBL" id="PAA57164.1"/>
    </source>
</evidence>
<dbReference type="PROSITE" id="PS50888">
    <property type="entry name" value="BHLH"/>
    <property type="match status" value="1"/>
</dbReference>
<feature type="non-terminal residue" evidence="3">
    <location>
        <position position="1"/>
    </location>
</feature>
<evidence type="ECO:0000313" key="4">
    <source>
        <dbReference type="Proteomes" id="UP000215902"/>
    </source>
</evidence>
<feature type="region of interest" description="Disordered" evidence="1">
    <location>
        <begin position="210"/>
        <end position="230"/>
    </location>
</feature>
<proteinExistence type="predicted"/>
<dbReference type="GO" id="GO:0046983">
    <property type="term" value="F:protein dimerization activity"/>
    <property type="evidence" value="ECO:0007669"/>
    <property type="project" value="InterPro"/>
</dbReference>